<name>A0ABX3XR61_STRPT</name>
<dbReference type="Gene3D" id="2.160.20.80">
    <property type="entry name" value="E3 ubiquitin-protein ligase SopA"/>
    <property type="match status" value="1"/>
</dbReference>
<protein>
    <submittedName>
        <fullName evidence="1">Secreted effector protein pipB2</fullName>
    </submittedName>
</protein>
<comment type="caution">
    <text evidence="1">The sequence shown here is derived from an EMBL/GenBank/DDBJ whole genome shotgun (WGS) entry which is preliminary data.</text>
</comment>
<sequence>MPLEENGLITSYRRGRARYGFADMPPPKLEQLRRAVLAEHRGVSAGRSALSVAWFTMGGQARRLTDGREGGDRVAGRGKETVRAVRRPQVRLPELTAYDGGELEPEGDYDGLEFADADWAGQSARGARFMDCAVRRCALDETELGRARIIDSVLSGIRGVGTDLSQASLRDVEVSDARLGGTQLHGAVLERVVVRGGKIDFPNLRQAKLRDVAFEGCVLVEADFAGAVLERVTFDDCTLTRVDFSEARMKDVDLRGAAALDIARGIDRLSGAVISPAQLLDLAPVFAAQIGVRVE</sequence>
<reference evidence="1 2" key="1">
    <citation type="submission" date="2016-09" db="EMBL/GenBank/DDBJ databases">
        <title>Streptomyces platensis DSM40041, a candidate organism with high potential of specific P450 cytochromes.</title>
        <authorList>
            <person name="Grumaz C."/>
            <person name="Vainshtein Y."/>
            <person name="Kirstahler P."/>
            <person name="Sohn K."/>
        </authorList>
    </citation>
    <scope>NUCLEOTIDE SEQUENCE [LARGE SCALE GENOMIC DNA]</scope>
    <source>
        <strain evidence="1 2">DSM 40041</strain>
    </source>
</reference>
<dbReference type="PANTHER" id="PTHR14136">
    <property type="entry name" value="BTB_POZ DOMAIN-CONTAINING PROTEIN KCTD9"/>
    <property type="match status" value="1"/>
</dbReference>
<accession>A0ABX3XR61</accession>
<dbReference type="InterPro" id="IPR001646">
    <property type="entry name" value="5peptide_repeat"/>
</dbReference>
<dbReference type="Pfam" id="PF13599">
    <property type="entry name" value="Pentapeptide_4"/>
    <property type="match status" value="2"/>
</dbReference>
<dbReference type="EMBL" id="MIGA01000045">
    <property type="protein sequence ID" value="OSY40491.1"/>
    <property type="molecule type" value="Genomic_DNA"/>
</dbReference>
<gene>
    <name evidence="1" type="primary">pipB2_2</name>
    <name evidence="1" type="ORF">BG653_05392</name>
</gene>
<dbReference type="InterPro" id="IPR051082">
    <property type="entry name" value="Pentapeptide-BTB/POZ_domain"/>
</dbReference>
<dbReference type="Proteomes" id="UP000194225">
    <property type="component" value="Unassembled WGS sequence"/>
</dbReference>
<dbReference type="PANTHER" id="PTHR14136:SF17">
    <property type="entry name" value="BTB_POZ DOMAIN-CONTAINING PROTEIN KCTD9"/>
    <property type="match status" value="1"/>
</dbReference>
<keyword evidence="2" id="KW-1185">Reference proteome</keyword>
<proteinExistence type="predicted"/>
<evidence type="ECO:0000313" key="1">
    <source>
        <dbReference type="EMBL" id="OSY40491.1"/>
    </source>
</evidence>
<evidence type="ECO:0000313" key="2">
    <source>
        <dbReference type="Proteomes" id="UP000194225"/>
    </source>
</evidence>
<dbReference type="SUPFAM" id="SSF141571">
    <property type="entry name" value="Pentapeptide repeat-like"/>
    <property type="match status" value="1"/>
</dbReference>
<organism evidence="1 2">
    <name type="scientific">Streptomyces platensis</name>
    <dbReference type="NCBI Taxonomy" id="58346"/>
    <lineage>
        <taxon>Bacteria</taxon>
        <taxon>Bacillati</taxon>
        <taxon>Actinomycetota</taxon>
        <taxon>Actinomycetes</taxon>
        <taxon>Kitasatosporales</taxon>
        <taxon>Streptomycetaceae</taxon>
        <taxon>Streptomyces</taxon>
    </lineage>
</organism>